<keyword evidence="5" id="KW-1185">Reference proteome</keyword>
<accession>C1DUX8</accession>
<dbReference type="SUPFAM" id="SSF48452">
    <property type="entry name" value="TPR-like"/>
    <property type="match status" value="1"/>
</dbReference>
<gene>
    <name evidence="4" type="ordered locus">SULAZ_0942</name>
</gene>
<evidence type="ECO:0000256" key="3">
    <source>
        <dbReference type="SAM" id="SignalP"/>
    </source>
</evidence>
<dbReference type="RefSeq" id="WP_012675052.1">
    <property type="nucleotide sequence ID" value="NC_012438.1"/>
</dbReference>
<sequence length="291" mass="33758">MRKFLILKLILLVFILNSCAQQGINSNTDYTSSVDGKYLYDMGVSYLSSGNNAMAISYLEKALEINKQPEVYNSLALAYQFAGEYEKALKTFKEGLERYPNSPELLTNYGILLAVLKKYNEAITYLEKAVNHPTYPKKEIAFYNLGLIYRELGKEDKFIDYVNKAIMYNSNYLNAYLTLGDYYYERYKKYKNLLDLKISRDYYAKALQLSINDPIIFYKLGLVYKNLNQVDLAKFYLEKALKASQDNKSLQEEIKKVLFDLVENPKSEENLNPNNESKTNNEADQIKNLIK</sequence>
<dbReference type="EMBL" id="CP001229">
    <property type="protein sequence ID" value="ACN99744.1"/>
    <property type="molecule type" value="Genomic_DNA"/>
</dbReference>
<dbReference type="OrthoDB" id="9899at2"/>
<dbReference type="eggNOG" id="COG3063">
    <property type="taxonomic scope" value="Bacteria"/>
</dbReference>
<keyword evidence="1" id="KW-0802">TPR repeat</keyword>
<dbReference type="SMART" id="SM00028">
    <property type="entry name" value="TPR"/>
    <property type="match status" value="6"/>
</dbReference>
<reference evidence="4 5" key="1">
    <citation type="journal article" date="2009" name="J. Bacteriol.">
        <title>Complete and draft genome sequences of six members of the Aquificales.</title>
        <authorList>
            <person name="Reysenbach A.L."/>
            <person name="Hamamura N."/>
            <person name="Podar M."/>
            <person name="Griffiths E."/>
            <person name="Ferreira S."/>
            <person name="Hochstein R."/>
            <person name="Heidelberg J."/>
            <person name="Johnson J."/>
            <person name="Mead D."/>
            <person name="Pohorille A."/>
            <person name="Sarmiento M."/>
            <person name="Schweighofer K."/>
            <person name="Seshadri R."/>
            <person name="Voytek M.A."/>
        </authorList>
    </citation>
    <scope>NUCLEOTIDE SEQUENCE [LARGE SCALE GENOMIC DNA]</scope>
    <source>
        <strain evidence="5">Az-Fu1 / DSM 15241 / OCM 825</strain>
    </source>
</reference>
<name>C1DUX8_SULAA</name>
<feature type="region of interest" description="Disordered" evidence="2">
    <location>
        <begin position="266"/>
        <end position="291"/>
    </location>
</feature>
<dbReference type="KEGG" id="saf:SULAZ_0942"/>
<keyword evidence="3" id="KW-0732">Signal</keyword>
<dbReference type="PROSITE" id="PS50005">
    <property type="entry name" value="TPR"/>
    <property type="match status" value="3"/>
</dbReference>
<dbReference type="STRING" id="204536.SULAZ_0942"/>
<dbReference type="PANTHER" id="PTHR12558:SF13">
    <property type="entry name" value="CELL DIVISION CYCLE PROTEIN 27 HOMOLOG"/>
    <property type="match status" value="1"/>
</dbReference>
<feature type="repeat" description="TPR" evidence="1">
    <location>
        <begin position="139"/>
        <end position="172"/>
    </location>
</feature>
<evidence type="ECO:0000256" key="2">
    <source>
        <dbReference type="SAM" id="MobiDB-lite"/>
    </source>
</evidence>
<dbReference type="InterPro" id="IPR011990">
    <property type="entry name" value="TPR-like_helical_dom_sf"/>
</dbReference>
<dbReference type="PANTHER" id="PTHR12558">
    <property type="entry name" value="CELL DIVISION CYCLE 16,23,27"/>
    <property type="match status" value="1"/>
</dbReference>
<evidence type="ECO:0000313" key="4">
    <source>
        <dbReference type="EMBL" id="ACN99744.1"/>
    </source>
</evidence>
<dbReference type="HOGENOM" id="CLU_936662_0_0_0"/>
<dbReference type="Pfam" id="PF12895">
    <property type="entry name" value="ANAPC3"/>
    <property type="match status" value="1"/>
</dbReference>
<dbReference type="InterPro" id="IPR019734">
    <property type="entry name" value="TPR_rpt"/>
</dbReference>
<feature type="repeat" description="TPR" evidence="1">
    <location>
        <begin position="214"/>
        <end position="247"/>
    </location>
</feature>
<dbReference type="Gene3D" id="1.25.40.10">
    <property type="entry name" value="Tetratricopeptide repeat domain"/>
    <property type="match status" value="3"/>
</dbReference>
<feature type="repeat" description="TPR" evidence="1">
    <location>
        <begin position="69"/>
        <end position="102"/>
    </location>
</feature>
<feature type="signal peptide" evidence="3">
    <location>
        <begin position="1"/>
        <end position="20"/>
    </location>
</feature>
<protein>
    <submittedName>
        <fullName evidence="4">Slei family protein</fullName>
    </submittedName>
</protein>
<dbReference type="AlphaFoldDB" id="C1DUX8"/>
<proteinExistence type="predicted"/>
<evidence type="ECO:0000256" key="1">
    <source>
        <dbReference type="PROSITE-ProRule" id="PRU00339"/>
    </source>
</evidence>
<dbReference type="PROSITE" id="PS50293">
    <property type="entry name" value="TPR_REGION"/>
    <property type="match status" value="1"/>
</dbReference>
<evidence type="ECO:0000313" key="5">
    <source>
        <dbReference type="Proteomes" id="UP000001369"/>
    </source>
</evidence>
<organism evidence="4 5">
    <name type="scientific">Sulfurihydrogenibium azorense (strain DSM 15241 / OCM 825 / Az-Fu1)</name>
    <dbReference type="NCBI Taxonomy" id="204536"/>
    <lineage>
        <taxon>Bacteria</taxon>
        <taxon>Pseudomonadati</taxon>
        <taxon>Aquificota</taxon>
        <taxon>Aquificia</taxon>
        <taxon>Aquificales</taxon>
        <taxon>Hydrogenothermaceae</taxon>
        <taxon>Sulfurihydrogenibium</taxon>
    </lineage>
</organism>
<feature type="chain" id="PRO_5002908861" evidence="3">
    <location>
        <begin position="21"/>
        <end position="291"/>
    </location>
</feature>
<dbReference type="Proteomes" id="UP000001369">
    <property type="component" value="Chromosome"/>
</dbReference>
<dbReference type="Pfam" id="PF13181">
    <property type="entry name" value="TPR_8"/>
    <property type="match status" value="2"/>
</dbReference>